<protein>
    <submittedName>
        <fullName evidence="3">Uncharacterized protein</fullName>
    </submittedName>
</protein>
<keyword evidence="2" id="KW-0472">Membrane</keyword>
<comment type="caution">
    <text evidence="3">The sequence shown here is derived from an EMBL/GenBank/DDBJ whole genome shotgun (WGS) entry which is preliminary data.</text>
</comment>
<evidence type="ECO:0000313" key="4">
    <source>
        <dbReference type="Proteomes" id="UP000230282"/>
    </source>
</evidence>
<keyword evidence="4" id="KW-1185">Reference proteome</keyword>
<gene>
    <name evidence="3" type="ORF">CVP04_05930</name>
</gene>
<reference evidence="3 4" key="1">
    <citation type="submission" date="2017-11" db="EMBL/GenBank/DDBJ databases">
        <title>Reclassification of Bisgaard taxon 5 as Caviibacterium pharyngocola gen. nov., sp. nov.</title>
        <authorList>
            <person name="Christensen H."/>
        </authorList>
    </citation>
    <scope>NUCLEOTIDE SEQUENCE [LARGE SCALE GENOMIC DNA]</scope>
    <source>
        <strain evidence="3 4">7_3</strain>
    </source>
</reference>
<evidence type="ECO:0000313" key="3">
    <source>
        <dbReference type="EMBL" id="PJG82907.1"/>
    </source>
</evidence>
<dbReference type="EMBL" id="PHGZ01000013">
    <property type="protein sequence ID" value="PJG82907.1"/>
    <property type="molecule type" value="Genomic_DNA"/>
</dbReference>
<feature type="coiled-coil region" evidence="1">
    <location>
        <begin position="137"/>
        <end position="179"/>
    </location>
</feature>
<dbReference type="AlphaFoldDB" id="A0A2M8RVJ4"/>
<keyword evidence="2" id="KW-0812">Transmembrane</keyword>
<keyword evidence="1" id="KW-0175">Coiled coil</keyword>
<name>A0A2M8RVJ4_9PAST</name>
<dbReference type="OrthoDB" id="9122612at2"/>
<keyword evidence="2" id="KW-1133">Transmembrane helix</keyword>
<proteinExistence type="predicted"/>
<dbReference type="RefSeq" id="WP_100296598.1">
    <property type="nucleotide sequence ID" value="NZ_PHGZ01000013.1"/>
</dbReference>
<feature type="transmembrane region" description="Helical" evidence="2">
    <location>
        <begin position="64"/>
        <end position="82"/>
    </location>
</feature>
<sequence length="432" mass="48596">MNLDVKKLFVAACVLKIGALLAAYFLNDLWIAGFALPLVIMLFYILIGNFYRDKVVSDDKFADSCYYLGFIFTIATILVTLIELNRIGSEIDVIAARFAVAMSSTLLGVVARVLIIGFKRDANDAVTQTEEAIIASADKLIAQMENLTDKMAMFETQIAESAQKTIARVELEVEKMSKDYTDRINQFFADSSEQYIDSLNEVKEANGQFSRSLANSVERIDTLAEQAGELTDKLIEQQKLLERSNVIEALHHNERQSQLLSEQLDKTSHHQAELTIALDKASNNIVNSLTDLISVGDKIERLSTALSNNHQDMMMQALNNLSEHLEQLNLAVNNQIKQSASNQTEDLLNQLSKQLNDIRLVVLAEQSKQRDVNDISPQLLADLKEQVKALSSDLNHNKELKGIRELLERFLRAIPQDENDSFWSSLFRKGKK</sequence>
<feature type="transmembrane region" description="Helical" evidence="2">
    <location>
        <begin position="94"/>
        <end position="115"/>
    </location>
</feature>
<dbReference type="Proteomes" id="UP000230282">
    <property type="component" value="Unassembled WGS sequence"/>
</dbReference>
<feature type="transmembrane region" description="Helical" evidence="2">
    <location>
        <begin position="31"/>
        <end position="52"/>
    </location>
</feature>
<accession>A0A2M8RVJ4</accession>
<evidence type="ECO:0000256" key="2">
    <source>
        <dbReference type="SAM" id="Phobius"/>
    </source>
</evidence>
<organism evidence="3 4">
    <name type="scientific">Caviibacterium pharyngocola</name>
    <dbReference type="NCBI Taxonomy" id="28159"/>
    <lineage>
        <taxon>Bacteria</taxon>
        <taxon>Pseudomonadati</taxon>
        <taxon>Pseudomonadota</taxon>
        <taxon>Gammaproteobacteria</taxon>
        <taxon>Pasteurellales</taxon>
        <taxon>Pasteurellaceae</taxon>
        <taxon>Caviibacterium</taxon>
    </lineage>
</organism>
<evidence type="ECO:0000256" key="1">
    <source>
        <dbReference type="SAM" id="Coils"/>
    </source>
</evidence>
<feature type="transmembrane region" description="Helical" evidence="2">
    <location>
        <begin position="7"/>
        <end position="25"/>
    </location>
</feature>